<evidence type="ECO:0000313" key="2">
    <source>
        <dbReference type="Proteomes" id="UP001595821"/>
    </source>
</evidence>
<protein>
    <recommendedName>
        <fullName evidence="3">Asp23/Gls24 family envelope stress response protein</fullName>
    </recommendedName>
</protein>
<gene>
    <name evidence="1" type="ORF">ACFOZ7_15095</name>
</gene>
<dbReference type="AlphaFoldDB" id="A0ABD5P1Q0"/>
<comment type="caution">
    <text evidence="1">The sequence shown here is derived from an EMBL/GenBank/DDBJ whole genome shotgun (WGS) entry which is preliminary data.</text>
</comment>
<proteinExistence type="predicted"/>
<dbReference type="EMBL" id="JBHSDJ010000118">
    <property type="protein sequence ID" value="MFC4248239.1"/>
    <property type="molecule type" value="Genomic_DNA"/>
</dbReference>
<reference evidence="1 2" key="1">
    <citation type="journal article" date="2014" name="Int. J. Syst. Evol. Microbiol.">
        <title>Complete genome sequence of Corynebacterium casei LMG S-19264T (=DSM 44701T), isolated from a smear-ripened cheese.</title>
        <authorList>
            <consortium name="US DOE Joint Genome Institute (JGI-PGF)"/>
            <person name="Walter F."/>
            <person name="Albersmeier A."/>
            <person name="Kalinowski J."/>
            <person name="Ruckert C."/>
        </authorList>
    </citation>
    <scope>NUCLEOTIDE SEQUENCE [LARGE SCALE GENOMIC DNA]</scope>
    <source>
        <strain evidence="1 2">IBRC-M 10912</strain>
    </source>
</reference>
<organism evidence="1 2">
    <name type="scientific">Natribaculum luteum</name>
    <dbReference type="NCBI Taxonomy" id="1586232"/>
    <lineage>
        <taxon>Archaea</taxon>
        <taxon>Methanobacteriati</taxon>
        <taxon>Methanobacteriota</taxon>
        <taxon>Stenosarchaea group</taxon>
        <taxon>Halobacteria</taxon>
        <taxon>Halobacteriales</taxon>
        <taxon>Natrialbaceae</taxon>
        <taxon>Natribaculum</taxon>
    </lineage>
</organism>
<sequence length="108" mass="11285">MAQHIRTVEATLAVRVPVNAAGSLADGATRIVERVDAVDRVEELTVCGLTPGLNDTVVDLEVRLTLARERETATAADRALAAGVGVRDVEDVEAVEPDAPPARESATA</sequence>
<evidence type="ECO:0008006" key="3">
    <source>
        <dbReference type="Google" id="ProtNLM"/>
    </source>
</evidence>
<dbReference type="RefSeq" id="WP_246969532.1">
    <property type="nucleotide sequence ID" value="NZ_CP095397.1"/>
</dbReference>
<dbReference type="GeneID" id="71855422"/>
<accession>A0ABD5P1Q0</accession>
<evidence type="ECO:0000313" key="1">
    <source>
        <dbReference type="EMBL" id="MFC4248239.1"/>
    </source>
</evidence>
<name>A0ABD5P1Q0_9EURY</name>
<dbReference type="Proteomes" id="UP001595821">
    <property type="component" value="Unassembled WGS sequence"/>
</dbReference>